<evidence type="ECO:0000313" key="2">
    <source>
        <dbReference type="Proteomes" id="UP000429958"/>
    </source>
</evidence>
<dbReference type="Proteomes" id="UP000429958">
    <property type="component" value="Unassembled WGS sequence"/>
</dbReference>
<protein>
    <submittedName>
        <fullName evidence="1">Alpha/beta hydrolase</fullName>
    </submittedName>
</protein>
<proteinExistence type="predicted"/>
<reference evidence="1 2" key="1">
    <citation type="submission" date="2019-08" db="EMBL/GenBank/DDBJ databases">
        <title>In-depth cultivation of the pig gut microbiome towards novel bacterial diversity and tailored functional studies.</title>
        <authorList>
            <person name="Wylensek D."/>
            <person name="Hitch T.C.A."/>
            <person name="Clavel T."/>
        </authorList>
    </citation>
    <scope>NUCLEOTIDE SEQUENCE [LARGE SCALE GENOMIC DNA]</scope>
    <source>
        <strain evidence="1 2">WCA-389-WT-23D1</strain>
    </source>
</reference>
<dbReference type="InterPro" id="IPR029058">
    <property type="entry name" value="AB_hydrolase_fold"/>
</dbReference>
<keyword evidence="1" id="KW-0378">Hydrolase</keyword>
<dbReference type="RefSeq" id="WP_154472199.1">
    <property type="nucleotide sequence ID" value="NZ_VUMD01000007.1"/>
</dbReference>
<comment type="caution">
    <text evidence="1">The sequence shown here is derived from an EMBL/GenBank/DDBJ whole genome shotgun (WGS) entry which is preliminary data.</text>
</comment>
<name>A0A7X2TD32_9CLOT</name>
<accession>A0A7X2TD32</accession>
<dbReference type="GO" id="GO:0016787">
    <property type="term" value="F:hydrolase activity"/>
    <property type="evidence" value="ECO:0007669"/>
    <property type="project" value="UniProtKB-KW"/>
</dbReference>
<organism evidence="1 2">
    <name type="scientific">Clostridium porci</name>
    <dbReference type="NCBI Taxonomy" id="2605778"/>
    <lineage>
        <taxon>Bacteria</taxon>
        <taxon>Bacillati</taxon>
        <taxon>Bacillota</taxon>
        <taxon>Clostridia</taxon>
        <taxon>Eubacteriales</taxon>
        <taxon>Clostridiaceae</taxon>
        <taxon>Clostridium</taxon>
    </lineage>
</organism>
<sequence length="164" mass="18597">MCQAQQSQGRTFIKIYGVQTENLIDFLGHGKSDRLHEFPADLWFYEAQQVIAFLKEKHFSNVDIIGSSGGALVAINVTLEAPQLISKVIADSFEGETPLKQFTEHVVADRELSKHNEEAKSFYQYMQGHDWESVVDNDTSLYVTTRKSAGSFIRIYTNSNLIFL</sequence>
<dbReference type="SUPFAM" id="SSF53474">
    <property type="entry name" value="alpha/beta-Hydrolases"/>
    <property type="match status" value="1"/>
</dbReference>
<dbReference type="EMBL" id="VUMD01000007">
    <property type="protein sequence ID" value="MSS36758.1"/>
    <property type="molecule type" value="Genomic_DNA"/>
</dbReference>
<gene>
    <name evidence="1" type="ORF">FYJ39_09290</name>
</gene>
<dbReference type="Gene3D" id="3.40.50.1820">
    <property type="entry name" value="alpha/beta hydrolase"/>
    <property type="match status" value="1"/>
</dbReference>
<keyword evidence="2" id="KW-1185">Reference proteome</keyword>
<evidence type="ECO:0000313" key="1">
    <source>
        <dbReference type="EMBL" id="MSS36758.1"/>
    </source>
</evidence>
<dbReference type="AlphaFoldDB" id="A0A7X2TD32"/>